<proteinExistence type="predicted"/>
<sequence>MSYKYEGYDNLNELKKVDQKLADELVWYAWNKDWKNEDFLVFPNKVEFAKYELEDGWYEGLGLEVVQGTKYKGAVNPFNYIDYKSLADDLIKDWDRALYYESSEGKIVRTSYGF</sequence>
<evidence type="ECO:0000313" key="1">
    <source>
        <dbReference type="EMBL" id="AIR11874.1"/>
    </source>
</evidence>
<dbReference type="KEGG" id="lsj:LSJ_4097"/>
<evidence type="ECO:0000313" key="2">
    <source>
        <dbReference type="Proteomes" id="UP000029488"/>
    </source>
</evidence>
<organism evidence="1 2">
    <name type="scientific">Ligilactobacillus salivarius</name>
    <dbReference type="NCBI Taxonomy" id="1624"/>
    <lineage>
        <taxon>Bacteria</taxon>
        <taxon>Bacillati</taxon>
        <taxon>Bacillota</taxon>
        <taxon>Bacilli</taxon>
        <taxon>Lactobacillales</taxon>
        <taxon>Lactobacillaceae</taxon>
        <taxon>Ligilactobacillus</taxon>
    </lineage>
</organism>
<dbReference type="Proteomes" id="UP000029488">
    <property type="component" value="Plasmid pLMP1046"/>
</dbReference>
<dbReference type="AlphaFoldDB" id="A0A089QFU2"/>
<dbReference type="RefSeq" id="WP_044006003.1">
    <property type="nucleotide sequence ID" value="NZ_CP007649.1"/>
</dbReference>
<accession>A0A089QFU2</accession>
<gene>
    <name evidence="1" type="ORF">LSJ_4097</name>
</gene>
<geneLocation type="plasmid" evidence="1 2">
    <name>pLMP1046</name>
</geneLocation>
<protein>
    <submittedName>
        <fullName evidence="1">Uncharacterized protein</fullName>
    </submittedName>
</protein>
<name>A0A089QFU2_9LACO</name>
<keyword evidence="1" id="KW-0614">Plasmid</keyword>
<dbReference type="EMBL" id="CP007649">
    <property type="protein sequence ID" value="AIR11874.1"/>
    <property type="molecule type" value="Genomic_DNA"/>
</dbReference>
<reference evidence="1 2" key="1">
    <citation type="journal article" date="2014" name="BMC Genomics">
        <title>Unusual genome complexity in Lactobacillus salivarius JCM1046.</title>
        <authorList>
            <person name="Raftis E.J."/>
            <person name="Forde B.M."/>
            <person name="Claesson M.J."/>
            <person name="O'Toole P.W."/>
        </authorList>
    </citation>
    <scope>NUCLEOTIDE SEQUENCE [LARGE SCALE GENOMIC DNA]</scope>
    <source>
        <strain evidence="1 2">JCM1046</strain>
        <plasmid evidence="1 2">pLMP1046</plasmid>
    </source>
</reference>